<dbReference type="AlphaFoldDB" id="A0A8X6J0Y3"/>
<proteinExistence type="predicted"/>
<comment type="caution">
    <text evidence="1">The sequence shown here is derived from an EMBL/GenBank/DDBJ whole genome shotgun (WGS) entry which is preliminary data.</text>
</comment>
<protein>
    <submittedName>
        <fullName evidence="1">Uncharacterized protein</fullName>
    </submittedName>
</protein>
<gene>
    <name evidence="1" type="ORF">TNCT_178551</name>
</gene>
<dbReference type="Proteomes" id="UP000887116">
    <property type="component" value="Unassembled WGS sequence"/>
</dbReference>
<organism evidence="1 2">
    <name type="scientific">Trichonephila clavata</name>
    <name type="common">Joro spider</name>
    <name type="synonym">Nephila clavata</name>
    <dbReference type="NCBI Taxonomy" id="2740835"/>
    <lineage>
        <taxon>Eukaryota</taxon>
        <taxon>Metazoa</taxon>
        <taxon>Ecdysozoa</taxon>
        <taxon>Arthropoda</taxon>
        <taxon>Chelicerata</taxon>
        <taxon>Arachnida</taxon>
        <taxon>Araneae</taxon>
        <taxon>Araneomorphae</taxon>
        <taxon>Entelegynae</taxon>
        <taxon>Araneoidea</taxon>
        <taxon>Nephilidae</taxon>
        <taxon>Trichonephila</taxon>
    </lineage>
</organism>
<keyword evidence="2" id="KW-1185">Reference proteome</keyword>
<reference evidence="1" key="1">
    <citation type="submission" date="2020-07" db="EMBL/GenBank/DDBJ databases">
        <title>Multicomponent nature underlies the extraordinary mechanical properties of spider dragline silk.</title>
        <authorList>
            <person name="Kono N."/>
            <person name="Nakamura H."/>
            <person name="Mori M."/>
            <person name="Yoshida Y."/>
            <person name="Ohtoshi R."/>
            <person name="Malay A.D."/>
            <person name="Moran D.A.P."/>
            <person name="Tomita M."/>
            <person name="Numata K."/>
            <person name="Arakawa K."/>
        </authorList>
    </citation>
    <scope>NUCLEOTIDE SEQUENCE</scope>
</reference>
<evidence type="ECO:0000313" key="2">
    <source>
        <dbReference type="Proteomes" id="UP000887116"/>
    </source>
</evidence>
<sequence>MRKCPIPILFTVEVQPELRRHGISSLDPLSLFVDSSHPGCPVRQRIFEANTPASRVSFAYCVSAYRLEFPPPFACRLYLPSLQFENLL</sequence>
<evidence type="ECO:0000313" key="1">
    <source>
        <dbReference type="EMBL" id="GFQ86715.1"/>
    </source>
</evidence>
<accession>A0A8X6J0Y3</accession>
<name>A0A8X6J0Y3_TRICU</name>
<dbReference type="EMBL" id="BMAO01023102">
    <property type="protein sequence ID" value="GFQ86715.1"/>
    <property type="molecule type" value="Genomic_DNA"/>
</dbReference>